<gene>
    <name evidence="3" type="ORF">IHE70_41120</name>
</gene>
<dbReference type="InterPro" id="IPR000073">
    <property type="entry name" value="AB_hydrolase_1"/>
</dbReference>
<organism evidence="3 4">
    <name type="scientific">Streptomyces caniscabiei</name>
    <dbReference type="NCBI Taxonomy" id="2746961"/>
    <lineage>
        <taxon>Bacteria</taxon>
        <taxon>Bacillati</taxon>
        <taxon>Actinomycetota</taxon>
        <taxon>Actinomycetes</taxon>
        <taxon>Kitasatosporales</taxon>
        <taxon>Streptomycetaceae</taxon>
        <taxon>Streptomyces</taxon>
    </lineage>
</organism>
<dbReference type="PANTHER" id="PTHR43798">
    <property type="entry name" value="MONOACYLGLYCEROL LIPASE"/>
    <property type="match status" value="1"/>
</dbReference>
<name>A0A927QQ45_9ACTN</name>
<accession>A0A927QQ45</accession>
<keyword evidence="3" id="KW-0378">Hydrolase</keyword>
<feature type="compositionally biased region" description="Polar residues" evidence="1">
    <location>
        <begin position="345"/>
        <end position="357"/>
    </location>
</feature>
<dbReference type="Proteomes" id="UP000661025">
    <property type="component" value="Unassembled WGS sequence"/>
</dbReference>
<dbReference type="AlphaFoldDB" id="A0A927QQ45"/>
<reference evidence="3" key="1">
    <citation type="submission" date="2020-09" db="EMBL/GenBank/DDBJ databases">
        <title>Streptomyces canutascabiei sp. nov., which causes potato common scab and is distributed across the world.</title>
        <authorList>
            <person name="Nguyen H.P."/>
            <person name="Weisberg A.J."/>
            <person name="Chang J.H."/>
            <person name="Clarke C.R."/>
        </authorList>
    </citation>
    <scope>NUCLEOTIDE SEQUENCE</scope>
    <source>
        <strain evidence="3">ID-01-6.2a</strain>
    </source>
</reference>
<dbReference type="InterPro" id="IPR050266">
    <property type="entry name" value="AB_hydrolase_sf"/>
</dbReference>
<feature type="domain" description="AB hydrolase-1" evidence="2">
    <location>
        <begin position="75"/>
        <end position="204"/>
    </location>
</feature>
<sequence length="357" mass="37626">MSARHTLRGAVIGPRSGDGAGRADRLVLGALAATAAGIAVRELIGPDSRNFPPGRLVQVDGRPTHVMESKGSQAPTVVFESGLGNPATMWYWLFDHLPSECRLVAYDRPGIGWSQPAKGARDSARHPDQLLSLLKAAGAPPPYLLVGHSLGGLLVRLFAERHPELTAGLVLVDATHPAELSGSAFHHGLGSTFRRLDRWIARAALGLTADAGVTAELLSMPPALVAPTVKAMTRLGSLRAARRELALSREWAAACDRADLPASWPVAIVSAATGLEYTPGFAEYQRDLALLSDVTRSYSVAKATHNSLLVDRDHAETVAEAIVWALDRVPRDPGPDPGPDRGGSPASTVSRDGSASA</sequence>
<dbReference type="InterPro" id="IPR029058">
    <property type="entry name" value="AB_hydrolase_fold"/>
</dbReference>
<dbReference type="PRINTS" id="PR00111">
    <property type="entry name" value="ABHYDROLASE"/>
</dbReference>
<dbReference type="SUPFAM" id="SSF53474">
    <property type="entry name" value="alpha/beta-Hydrolases"/>
    <property type="match status" value="1"/>
</dbReference>
<dbReference type="GO" id="GO:0016787">
    <property type="term" value="F:hydrolase activity"/>
    <property type="evidence" value="ECO:0007669"/>
    <property type="project" value="UniProtKB-KW"/>
</dbReference>
<evidence type="ECO:0000313" key="4">
    <source>
        <dbReference type="Proteomes" id="UP000661025"/>
    </source>
</evidence>
<evidence type="ECO:0000256" key="1">
    <source>
        <dbReference type="SAM" id="MobiDB-lite"/>
    </source>
</evidence>
<dbReference type="GO" id="GO:0016020">
    <property type="term" value="C:membrane"/>
    <property type="evidence" value="ECO:0007669"/>
    <property type="project" value="TreeGrafter"/>
</dbReference>
<protein>
    <submittedName>
        <fullName evidence="3">Alpha/beta fold hydrolase</fullName>
    </submittedName>
</protein>
<dbReference type="RefSeq" id="WP_086800803.1">
    <property type="nucleotide sequence ID" value="NZ_CP119182.1"/>
</dbReference>
<dbReference type="PANTHER" id="PTHR43798:SF33">
    <property type="entry name" value="HYDROLASE, PUTATIVE (AFU_ORTHOLOGUE AFUA_2G14860)-RELATED"/>
    <property type="match status" value="1"/>
</dbReference>
<comment type="caution">
    <text evidence="3">The sequence shown here is derived from an EMBL/GenBank/DDBJ whole genome shotgun (WGS) entry which is preliminary data.</text>
</comment>
<evidence type="ECO:0000313" key="3">
    <source>
        <dbReference type="EMBL" id="MBD9729477.1"/>
    </source>
</evidence>
<proteinExistence type="predicted"/>
<dbReference type="EMBL" id="JACYXT010000027">
    <property type="protein sequence ID" value="MBD9729477.1"/>
    <property type="molecule type" value="Genomic_DNA"/>
</dbReference>
<dbReference type="GeneID" id="79935840"/>
<feature type="region of interest" description="Disordered" evidence="1">
    <location>
        <begin position="328"/>
        <end position="357"/>
    </location>
</feature>
<dbReference type="Pfam" id="PF00561">
    <property type="entry name" value="Abhydrolase_1"/>
    <property type="match status" value="1"/>
</dbReference>
<dbReference type="Gene3D" id="3.40.50.1820">
    <property type="entry name" value="alpha/beta hydrolase"/>
    <property type="match status" value="1"/>
</dbReference>
<evidence type="ECO:0000259" key="2">
    <source>
        <dbReference type="Pfam" id="PF00561"/>
    </source>
</evidence>